<sequence>MKTSRCLVVVAIAVGLSLLSGCASPDSGASTAVAPSAAMDRTPDASIAATCAALSSIDSITLNAEAERAAGVLSEEGYVRVVNSTVPAFESIRLAPKDQRGLRAELAELLALIDASDPTKLSYDPTSAAYLAIRDTIARACKQNTTEDFVVGVHGG</sequence>
<feature type="signal peptide" evidence="1">
    <location>
        <begin position="1"/>
        <end position="25"/>
    </location>
</feature>
<protein>
    <recommendedName>
        <fullName evidence="4">Lipoprotein</fullName>
    </recommendedName>
</protein>
<feature type="chain" id="PRO_5046682157" description="Lipoprotein" evidence="1">
    <location>
        <begin position="26"/>
        <end position="156"/>
    </location>
</feature>
<proteinExistence type="predicted"/>
<reference evidence="2 3" key="1">
    <citation type="submission" date="2022-03" db="EMBL/GenBank/DDBJ databases">
        <title>Agromyces sp. isolated from the gut of P. brevitarsis seulensis larvae.</title>
        <authorList>
            <person name="Won M."/>
            <person name="Kwon S.-W."/>
        </authorList>
    </citation>
    <scope>NUCLEOTIDE SEQUENCE [LARGE SCALE GENOMIC DNA]</scope>
    <source>
        <strain evidence="2 3">KACC 16215</strain>
    </source>
</reference>
<organism evidence="2 3">
    <name type="scientific">Agromyces soli</name>
    <dbReference type="NCBI Taxonomy" id="659012"/>
    <lineage>
        <taxon>Bacteria</taxon>
        <taxon>Bacillati</taxon>
        <taxon>Actinomycetota</taxon>
        <taxon>Actinomycetes</taxon>
        <taxon>Micrococcales</taxon>
        <taxon>Microbacteriaceae</taxon>
        <taxon>Agromyces</taxon>
    </lineage>
</organism>
<dbReference type="PROSITE" id="PS51257">
    <property type="entry name" value="PROKAR_LIPOPROTEIN"/>
    <property type="match status" value="1"/>
</dbReference>
<dbReference type="RefSeq" id="WP_243569398.1">
    <property type="nucleotide sequence ID" value="NZ_BAAARD010000005.1"/>
</dbReference>
<accession>A0ABY4AWU4</accession>
<evidence type="ECO:0000313" key="3">
    <source>
        <dbReference type="Proteomes" id="UP000831304"/>
    </source>
</evidence>
<name>A0ABY4AWU4_9MICO</name>
<gene>
    <name evidence="2" type="ORF">MTP13_02015</name>
</gene>
<evidence type="ECO:0008006" key="4">
    <source>
        <dbReference type="Google" id="ProtNLM"/>
    </source>
</evidence>
<keyword evidence="3" id="KW-1185">Reference proteome</keyword>
<evidence type="ECO:0000256" key="1">
    <source>
        <dbReference type="SAM" id="SignalP"/>
    </source>
</evidence>
<keyword evidence="1" id="KW-0732">Signal</keyword>
<dbReference type="Proteomes" id="UP000831304">
    <property type="component" value="Chromosome"/>
</dbReference>
<evidence type="ECO:0000313" key="2">
    <source>
        <dbReference type="EMBL" id="UOE26581.1"/>
    </source>
</evidence>
<dbReference type="EMBL" id="CP094533">
    <property type="protein sequence ID" value="UOE26581.1"/>
    <property type="molecule type" value="Genomic_DNA"/>
</dbReference>